<dbReference type="STRING" id="216946.STURO_v1c09080"/>
<dbReference type="GO" id="GO:0015764">
    <property type="term" value="P:N-acetylglucosamine transport"/>
    <property type="evidence" value="ECO:0007669"/>
    <property type="project" value="TreeGrafter"/>
</dbReference>
<dbReference type="InterPro" id="IPR001996">
    <property type="entry name" value="PTS_IIB_1"/>
</dbReference>
<dbReference type="PATRIC" id="fig|216946.3.peg.943"/>
<dbReference type="PANTHER" id="PTHR30009:SF4">
    <property type="entry name" value="PTS SYSTEM N-ACETYLGLUCOSAMINE-SPECIFIC EIICBA COMPONENT"/>
    <property type="match status" value="1"/>
</dbReference>
<dbReference type="GO" id="GO:0016301">
    <property type="term" value="F:kinase activity"/>
    <property type="evidence" value="ECO:0007669"/>
    <property type="project" value="UniProtKB-KW"/>
</dbReference>
<dbReference type="InterPro" id="IPR013013">
    <property type="entry name" value="PTS_EIIC_1"/>
</dbReference>
<feature type="transmembrane region" description="Helical" evidence="12">
    <location>
        <begin position="451"/>
        <end position="472"/>
    </location>
</feature>
<dbReference type="KEGG" id="stur:STURON_00913"/>
<dbReference type="SUPFAM" id="SSF55604">
    <property type="entry name" value="Glucose permease domain IIB"/>
    <property type="match status" value="1"/>
</dbReference>
<dbReference type="InterPro" id="IPR003352">
    <property type="entry name" value="PTS_EIIC"/>
</dbReference>
<evidence type="ECO:0000313" key="16">
    <source>
        <dbReference type="Proteomes" id="UP000067243"/>
    </source>
</evidence>
<feature type="transmembrane region" description="Helical" evidence="12">
    <location>
        <begin position="110"/>
        <end position="130"/>
    </location>
</feature>
<evidence type="ECO:0000256" key="5">
    <source>
        <dbReference type="ARBA" id="ARBA00022679"/>
    </source>
</evidence>
<dbReference type="InterPro" id="IPR050429">
    <property type="entry name" value="PTS_Glucose_EIICBA"/>
</dbReference>
<evidence type="ECO:0000256" key="10">
    <source>
        <dbReference type="ARBA" id="ARBA00023136"/>
    </source>
</evidence>
<keyword evidence="3" id="KW-1003">Cell membrane</keyword>
<feature type="transmembrane region" description="Helical" evidence="12">
    <location>
        <begin position="363"/>
        <end position="380"/>
    </location>
</feature>
<dbReference type="OrthoDB" id="9764327at2"/>
<keyword evidence="6" id="KW-0598">Phosphotransferase system</keyword>
<dbReference type="AlphaFoldDB" id="A0A0K1P7J6"/>
<dbReference type="PANTHER" id="PTHR30009">
    <property type="entry name" value="CYTOCHROME C-TYPE SYNTHESIS PROTEIN AND PTS TRANSMEMBRANE COMPONENT"/>
    <property type="match status" value="1"/>
</dbReference>
<evidence type="ECO:0000256" key="9">
    <source>
        <dbReference type="ARBA" id="ARBA00022989"/>
    </source>
</evidence>
<feature type="transmembrane region" description="Helical" evidence="12">
    <location>
        <begin position="419"/>
        <end position="439"/>
    </location>
</feature>
<dbReference type="PROSITE" id="PS51098">
    <property type="entry name" value="PTS_EIIB_TYPE_1"/>
    <property type="match status" value="1"/>
</dbReference>
<dbReference type="Pfam" id="PF02378">
    <property type="entry name" value="PTS_EIIC"/>
    <property type="match status" value="1"/>
</dbReference>
<evidence type="ECO:0000256" key="12">
    <source>
        <dbReference type="SAM" id="Phobius"/>
    </source>
</evidence>
<keyword evidence="2" id="KW-0813">Transport</keyword>
<sequence>MAEAKVSIAKSEKKVKVNKTNSSGPNAWSKFLTLLQELGKTLQFPIAVLPFAAILNRFGALGMELADEHSWGWWISLIIQKPGSIPFDNLPLLFAIGCAFGLAKDHRGEVALVAVIFYLAIAALTAEGTLPEMIYSGVNRFGVTSKDATGAETTTWFSSLFYVPTYGADESTKDTIVGAQYVLNIGVLGGIVAGCLSAYFYNRLKDIKLPTALSFFGGRRFVPMVAIAASIPVGLLFAIVWPWIQFVLMKFGNAVANPTNPAVAIPGTMVYGILNRLLLPFGLHQILNTFFWFQMPLTGDIVSPSTGNVTATGAIVNGDINAFAKGLSTSGLFQSGFFPIMMGGLPLAAIAMIMAARKEKRKEVAGFLGGVAGVSFLSGITEPIEFSFVFIAPVLLGIHAILTGIFVGITTAMSIQVGFGFSAGFIDYAISFAQSWGLAKYHDNLWLSNPLWILVLSAAAGAVYFFVFLFVIKFMKLQTPGRELLDENAINNSTKQDNTKSKVSGDKYAQKASIILDAIGSDNFVSIDNCATRLRLILKDNSKIDDAKIKSSGAFGLKRLGSEGLQIVIGPDVEHVANALKNQLSLVKK</sequence>
<proteinExistence type="predicted"/>
<evidence type="ECO:0000256" key="6">
    <source>
        <dbReference type="ARBA" id="ARBA00022683"/>
    </source>
</evidence>
<keyword evidence="5" id="KW-0808">Transferase</keyword>
<evidence type="ECO:0000259" key="14">
    <source>
        <dbReference type="PROSITE" id="PS51103"/>
    </source>
</evidence>
<dbReference type="GO" id="GO:0008982">
    <property type="term" value="F:protein-N(PI)-phosphohistidine-sugar phosphotransferase activity"/>
    <property type="evidence" value="ECO:0007669"/>
    <property type="project" value="InterPro"/>
</dbReference>
<evidence type="ECO:0000256" key="2">
    <source>
        <dbReference type="ARBA" id="ARBA00022448"/>
    </source>
</evidence>
<evidence type="ECO:0000256" key="1">
    <source>
        <dbReference type="ARBA" id="ARBA00004651"/>
    </source>
</evidence>
<evidence type="ECO:0000256" key="8">
    <source>
        <dbReference type="ARBA" id="ARBA00022777"/>
    </source>
</evidence>
<gene>
    <name evidence="15" type="primary">nagE</name>
    <name evidence="15" type="ORF">STURON_00913</name>
</gene>
<evidence type="ECO:0000259" key="13">
    <source>
        <dbReference type="PROSITE" id="PS51098"/>
    </source>
</evidence>
<dbReference type="GO" id="GO:0009401">
    <property type="term" value="P:phosphoenolpyruvate-dependent sugar phosphotransferase system"/>
    <property type="evidence" value="ECO:0007669"/>
    <property type="project" value="UniProtKB-KW"/>
</dbReference>
<keyword evidence="4" id="KW-0762">Sugar transport</keyword>
<evidence type="ECO:0000256" key="7">
    <source>
        <dbReference type="ARBA" id="ARBA00022692"/>
    </source>
</evidence>
<keyword evidence="7 12" id="KW-0812">Transmembrane</keyword>
<keyword evidence="16" id="KW-1185">Reference proteome</keyword>
<keyword evidence="10 12" id="KW-0472">Membrane</keyword>
<organism evidence="15 16">
    <name type="scientific">Spiroplasma turonicum</name>
    <dbReference type="NCBI Taxonomy" id="216946"/>
    <lineage>
        <taxon>Bacteria</taxon>
        <taxon>Bacillati</taxon>
        <taxon>Mycoplasmatota</taxon>
        <taxon>Mollicutes</taxon>
        <taxon>Entomoplasmatales</taxon>
        <taxon>Spiroplasmataceae</taxon>
        <taxon>Spiroplasma</taxon>
    </lineage>
</organism>
<dbReference type="GO" id="GO:0005886">
    <property type="term" value="C:plasma membrane"/>
    <property type="evidence" value="ECO:0007669"/>
    <property type="project" value="UniProtKB-SubCell"/>
</dbReference>
<comment type="subcellular location">
    <subcellularLocation>
        <location evidence="1">Cell membrane</location>
        <topology evidence="1">Multi-pass membrane protein</topology>
    </subcellularLocation>
</comment>
<dbReference type="Proteomes" id="UP000067243">
    <property type="component" value="Chromosome"/>
</dbReference>
<dbReference type="RefSeq" id="WP_075048724.1">
    <property type="nucleotide sequence ID" value="NZ_CP012328.1"/>
</dbReference>
<feature type="transmembrane region" description="Helical" evidence="12">
    <location>
        <begin position="386"/>
        <end position="407"/>
    </location>
</feature>
<evidence type="ECO:0000256" key="11">
    <source>
        <dbReference type="PROSITE-ProRule" id="PRU00421"/>
    </source>
</evidence>
<dbReference type="InterPro" id="IPR018113">
    <property type="entry name" value="PTrfase_EIIB_Cys"/>
</dbReference>
<feature type="domain" description="PTS EIIC type-1" evidence="14">
    <location>
        <begin position="29"/>
        <end position="484"/>
    </location>
</feature>
<feature type="transmembrane region" description="Helical" evidence="12">
    <location>
        <begin position="336"/>
        <end position="356"/>
    </location>
</feature>
<evidence type="ECO:0000256" key="3">
    <source>
        <dbReference type="ARBA" id="ARBA00022475"/>
    </source>
</evidence>
<protein>
    <submittedName>
        <fullName evidence="15">PTS system N-acetylglucosamine-specific IIBC component</fullName>
    </submittedName>
</protein>
<feature type="transmembrane region" description="Helical" evidence="12">
    <location>
        <begin position="221"/>
        <end position="244"/>
    </location>
</feature>
<keyword evidence="9 12" id="KW-1133">Transmembrane helix</keyword>
<reference evidence="15 16" key="1">
    <citation type="journal article" date="2015" name="Genome Announc.">
        <title>Complete Genome Sequence of Spiroplasma turonicum Strain Tab4cT, a Parasite of a Horse Fly, Haematopota sp. (Diptera: Tabanidae).</title>
        <authorList>
            <person name="Davis R.E."/>
            <person name="Shao J."/>
            <person name="Zhao Y."/>
            <person name="Gasparich G.E."/>
            <person name="Gaynor B.J."/>
            <person name="Donofrio N."/>
        </authorList>
    </citation>
    <scope>NUCLEOTIDE SEQUENCE [LARGE SCALE GENOMIC DNA]</scope>
    <source>
        <strain evidence="15 16">Tab4c</strain>
    </source>
</reference>
<dbReference type="GO" id="GO:0090563">
    <property type="term" value="F:protein-phosphocysteine-sugar phosphotransferase activity"/>
    <property type="evidence" value="ECO:0007669"/>
    <property type="project" value="TreeGrafter"/>
</dbReference>
<dbReference type="Pfam" id="PF00367">
    <property type="entry name" value="PTS_EIIB"/>
    <property type="match status" value="1"/>
</dbReference>
<evidence type="ECO:0000256" key="4">
    <source>
        <dbReference type="ARBA" id="ARBA00022597"/>
    </source>
</evidence>
<dbReference type="CDD" id="cd00212">
    <property type="entry name" value="PTS_IIB_glc"/>
    <property type="match status" value="1"/>
</dbReference>
<feature type="transmembrane region" description="Helical" evidence="12">
    <location>
        <begin position="181"/>
        <end position="201"/>
    </location>
</feature>
<evidence type="ECO:0000313" key="15">
    <source>
        <dbReference type="EMBL" id="AKU80159.1"/>
    </source>
</evidence>
<keyword evidence="8" id="KW-0418">Kinase</keyword>
<dbReference type="EMBL" id="CP012328">
    <property type="protein sequence ID" value="AKU80159.1"/>
    <property type="molecule type" value="Genomic_DNA"/>
</dbReference>
<feature type="domain" description="PTS EIIB type-1" evidence="13">
    <location>
        <begin position="508"/>
        <end position="589"/>
    </location>
</feature>
<dbReference type="InterPro" id="IPR036878">
    <property type="entry name" value="Glu_permease_IIB"/>
</dbReference>
<name>A0A0K1P7J6_9MOLU</name>
<dbReference type="Gene3D" id="3.30.1360.60">
    <property type="entry name" value="Glucose permease domain IIB"/>
    <property type="match status" value="1"/>
</dbReference>
<accession>A0A0K1P7J6</accession>
<dbReference type="PROSITE" id="PS01035">
    <property type="entry name" value="PTS_EIIB_TYPE_1_CYS"/>
    <property type="match status" value="1"/>
</dbReference>
<feature type="active site" description="Phosphocysteine intermediate; for EIIB activity" evidence="11">
    <location>
        <position position="530"/>
    </location>
</feature>
<dbReference type="PROSITE" id="PS51103">
    <property type="entry name" value="PTS_EIIC_TYPE_1"/>
    <property type="match status" value="1"/>
</dbReference>